<gene>
    <name evidence="2" type="ORF">PACLA_8A055842</name>
</gene>
<evidence type="ECO:0000313" key="2">
    <source>
        <dbReference type="EMBL" id="CAB3978107.1"/>
    </source>
</evidence>
<proteinExistence type="predicted"/>
<dbReference type="Proteomes" id="UP001152795">
    <property type="component" value="Unassembled WGS sequence"/>
</dbReference>
<feature type="compositionally biased region" description="Basic and acidic residues" evidence="1">
    <location>
        <begin position="202"/>
        <end position="212"/>
    </location>
</feature>
<feature type="compositionally biased region" description="Basic and acidic residues" evidence="1">
    <location>
        <begin position="28"/>
        <end position="37"/>
    </location>
</feature>
<reference evidence="2" key="1">
    <citation type="submission" date="2020-04" db="EMBL/GenBank/DDBJ databases">
        <authorList>
            <person name="Alioto T."/>
            <person name="Alioto T."/>
            <person name="Gomez Garrido J."/>
        </authorList>
    </citation>
    <scope>NUCLEOTIDE SEQUENCE</scope>
    <source>
        <strain evidence="2">A484AB</strain>
    </source>
</reference>
<organism evidence="2 3">
    <name type="scientific">Paramuricea clavata</name>
    <name type="common">Red gorgonian</name>
    <name type="synonym">Violescent sea-whip</name>
    <dbReference type="NCBI Taxonomy" id="317549"/>
    <lineage>
        <taxon>Eukaryota</taxon>
        <taxon>Metazoa</taxon>
        <taxon>Cnidaria</taxon>
        <taxon>Anthozoa</taxon>
        <taxon>Octocorallia</taxon>
        <taxon>Malacalcyonacea</taxon>
        <taxon>Plexauridae</taxon>
        <taxon>Paramuricea</taxon>
    </lineage>
</organism>
<feature type="region of interest" description="Disordered" evidence="1">
    <location>
        <begin position="23"/>
        <end position="48"/>
    </location>
</feature>
<accession>A0A6S7FKP0</accession>
<evidence type="ECO:0000256" key="1">
    <source>
        <dbReference type="SAM" id="MobiDB-lite"/>
    </source>
</evidence>
<feature type="compositionally biased region" description="Polar residues" evidence="1">
    <location>
        <begin position="187"/>
        <end position="201"/>
    </location>
</feature>
<dbReference type="EMBL" id="CACRXK020000089">
    <property type="protein sequence ID" value="CAB3978107.1"/>
    <property type="molecule type" value="Genomic_DNA"/>
</dbReference>
<comment type="caution">
    <text evidence="2">The sequence shown here is derived from an EMBL/GenBank/DDBJ whole genome shotgun (WGS) entry which is preliminary data.</text>
</comment>
<feature type="region of interest" description="Disordered" evidence="1">
    <location>
        <begin position="178"/>
        <end position="212"/>
    </location>
</feature>
<dbReference type="AlphaFoldDB" id="A0A6S7FKP0"/>
<name>A0A6S7FKP0_PARCT</name>
<keyword evidence="3" id="KW-1185">Reference proteome</keyword>
<sequence>MESRTTAIKVSFEDLNISFESENSSNKLLDKRKENRKQPKSRKYKNIPSCLPKEDLVKKSPLEIPQLVVNDACENDNSERSKNSGLQKLGITVQKDKAKSFVSRLRANTWSPKQSRRTPEFDNIGLLHKEELEETVEAEGQFHERTWTYPYALGHTELLYLHIPGEECLSSEEMDKMPRIEDKNPGTKDQSCSLSDTNENMENPRPKDTRPRCEDINFRFKGFMSGIDDIVPTFYESTLENPRQKSIRNTFEDRKPRYVDTNSRFEDKSPRYDDRSPTFEDTNRRLDVIPGLQHPDFADSRFVDTRRSSNVSLKNGTISTARLFLPPQNDCEKKSCCTLSPNCTRKLRASSFGSLPRVPSGKLNLVQSGVWQRLRDEDNSKSRSRSFTH</sequence>
<protein>
    <submittedName>
        <fullName evidence="2">Uncharacterized protein</fullName>
    </submittedName>
</protein>
<evidence type="ECO:0000313" key="3">
    <source>
        <dbReference type="Proteomes" id="UP001152795"/>
    </source>
</evidence>